<feature type="domain" description="CUB" evidence="6">
    <location>
        <begin position="613"/>
        <end position="742"/>
    </location>
</feature>
<evidence type="ECO:0000256" key="2">
    <source>
        <dbReference type="ARBA" id="ARBA00022737"/>
    </source>
</evidence>
<feature type="domain" description="CUB" evidence="6">
    <location>
        <begin position="485"/>
        <end position="612"/>
    </location>
</feature>
<dbReference type="PANTHER" id="PTHR24251">
    <property type="entry name" value="OVOCHYMASE-RELATED"/>
    <property type="match status" value="1"/>
</dbReference>
<evidence type="ECO:0000256" key="1">
    <source>
        <dbReference type="ARBA" id="ARBA00022729"/>
    </source>
</evidence>
<gene>
    <name evidence="7" type="ORF">PFISCL1PPCAC_1796</name>
</gene>
<dbReference type="AlphaFoldDB" id="A0AAV5UVZ4"/>
<name>A0AAV5UVZ4_9BILA</name>
<evidence type="ECO:0000256" key="3">
    <source>
        <dbReference type="ARBA" id="ARBA00023157"/>
    </source>
</evidence>
<feature type="disulfide bond" evidence="5">
    <location>
        <begin position="485"/>
        <end position="512"/>
    </location>
</feature>
<feature type="domain" description="CUB" evidence="6">
    <location>
        <begin position="60"/>
        <end position="197"/>
    </location>
</feature>
<feature type="domain" description="CUB" evidence="6">
    <location>
        <begin position="1008"/>
        <end position="1138"/>
    </location>
</feature>
<evidence type="ECO:0000313" key="8">
    <source>
        <dbReference type="Proteomes" id="UP001432322"/>
    </source>
</evidence>
<comment type="caution">
    <text evidence="5">Lacks conserved residue(s) required for the propagation of feature annotation.</text>
</comment>
<feature type="non-terminal residue" evidence="7">
    <location>
        <position position="1"/>
    </location>
</feature>
<feature type="domain" description="CUB" evidence="6">
    <location>
        <begin position="872"/>
        <end position="1004"/>
    </location>
</feature>
<keyword evidence="8" id="KW-1185">Reference proteome</keyword>
<dbReference type="CDD" id="cd00041">
    <property type="entry name" value="CUB"/>
    <property type="match status" value="7"/>
</dbReference>
<dbReference type="PROSITE" id="PS01180">
    <property type="entry name" value="CUB"/>
    <property type="match status" value="8"/>
</dbReference>
<feature type="domain" description="CUB" evidence="6">
    <location>
        <begin position="1141"/>
        <end position="1234"/>
    </location>
</feature>
<dbReference type="FunFam" id="2.60.120.290:FF:000003">
    <property type="entry name" value="Neuropilin"/>
    <property type="match status" value="1"/>
</dbReference>
<keyword evidence="2" id="KW-0677">Repeat</keyword>
<comment type="caution">
    <text evidence="7">The sequence shown here is derived from an EMBL/GenBank/DDBJ whole genome shotgun (WGS) entry which is preliminary data.</text>
</comment>
<dbReference type="SMART" id="SM00042">
    <property type="entry name" value="CUB"/>
    <property type="match status" value="6"/>
</dbReference>
<evidence type="ECO:0000256" key="4">
    <source>
        <dbReference type="ARBA" id="ARBA00023180"/>
    </source>
</evidence>
<keyword evidence="1" id="KW-0732">Signal</keyword>
<accession>A0AAV5UVZ4</accession>
<organism evidence="7 8">
    <name type="scientific">Pristionchus fissidentatus</name>
    <dbReference type="NCBI Taxonomy" id="1538716"/>
    <lineage>
        <taxon>Eukaryota</taxon>
        <taxon>Metazoa</taxon>
        <taxon>Ecdysozoa</taxon>
        <taxon>Nematoda</taxon>
        <taxon>Chromadorea</taxon>
        <taxon>Rhabditida</taxon>
        <taxon>Rhabditina</taxon>
        <taxon>Diplogasteromorpha</taxon>
        <taxon>Diplogasteroidea</taxon>
        <taxon>Neodiplogasteridae</taxon>
        <taxon>Pristionchus</taxon>
    </lineage>
</organism>
<dbReference type="Gene3D" id="2.60.120.290">
    <property type="entry name" value="Spermadhesin, CUB domain"/>
    <property type="match status" value="7"/>
</dbReference>
<feature type="domain" description="CUB" evidence="6">
    <location>
        <begin position="744"/>
        <end position="865"/>
    </location>
</feature>
<evidence type="ECO:0000256" key="5">
    <source>
        <dbReference type="PROSITE-ProRule" id="PRU00059"/>
    </source>
</evidence>
<dbReference type="SUPFAM" id="SSF49854">
    <property type="entry name" value="Spermadhesin, CUB domain"/>
    <property type="match status" value="7"/>
</dbReference>
<dbReference type="InterPro" id="IPR035914">
    <property type="entry name" value="Sperma_CUB_dom_sf"/>
</dbReference>
<dbReference type="Proteomes" id="UP001432322">
    <property type="component" value="Unassembled WGS sequence"/>
</dbReference>
<dbReference type="Pfam" id="PF00431">
    <property type="entry name" value="CUB"/>
    <property type="match status" value="7"/>
</dbReference>
<feature type="disulfide bond" evidence="5">
    <location>
        <begin position="613"/>
        <end position="640"/>
    </location>
</feature>
<evidence type="ECO:0000259" key="6">
    <source>
        <dbReference type="PROSITE" id="PS01180"/>
    </source>
</evidence>
<evidence type="ECO:0000313" key="7">
    <source>
        <dbReference type="EMBL" id="GMT10499.1"/>
    </source>
</evidence>
<protein>
    <recommendedName>
        <fullName evidence="6">CUB domain-containing protein</fullName>
    </recommendedName>
</protein>
<keyword evidence="3 5" id="KW-1015">Disulfide bond</keyword>
<sequence>NFISERGANTMGDEVLFRSSKGVMTFQFIANSDVQRGSRIFCASKKCGFSVTLWSSEIACGGPVSDSSGYLTTPGYPDRLLPRVECEWNLKAGPGKRYLLSLEFTDGHGFYVPAGQNVNNIACFGDVEVIDLPVEYELSHYALRHNFCQNRTEIITPTDQATIRYSDHRTRSLKKFNHLEINDDNLYKPFRIHYTTVPDIFNDRGCQILISDVEGEKNHTMRVAPPEEWQNPLNQFEGTEQLFVCHIMIRRTLKKRGTTSISIKDFEFESPFDQNYCGLYSAVIDMKASTRIGEEMIPFEEKICNSTFEKIPKDYKKVWNKATLVPDIDFYVISPRNMMGRFLEFTIDVEFDKCGGLITNIDGDSGVITSPGFGGDKNYAPNKECQWIIRAPEGHVVQLRNTFMEIEHTYICHKDQLVLMEGEAATVVHRFCHNTQKNDTTLEEKYKKMTSNSRIFVLVWKTDAAIEMKGWQFEYEFLRPNETGCGFITHAMHGIIRSPGAPDNDYDNDLECIWDIQVPTGFVIQVHFRMMDIEKSTDCTNDALTISEEHHGRGWAPNEFYYFIFDKSEMHSPYCDISTPHDLKTESNRIRVNFTTNDKIVGKGFELEYKAVCGGVYQLSHGVLTSPHYPNYFPNEDMECNYYINPELPDGQTKVVTIAINDIQLSDALIQYRRDPCPSDYFQILDGESVIYTHCPFEYQGERKKLSFSVKGAVGIKMVSNKTYSAGEKKLVRGFKITWALNRCGGEFALTDAKKTGFSTTFYSPGYPLNYHDELDCEWTFKTNPDRIFSIRVQKLDIENEENCEMDKLEIHEGATTTNTSLIEKLCGHKPPSHRIYVMNSTMIVKFVTDHSQSHSGFLMEVTATLGPQAGCGGILEATGDWKTFSSPVFDSNINATGLYPSDMRCGWTIKGLHNTIIEMKLTKMKTEKPQEGMQLQTGRTCLDFMAIYDGYKGYSPLIESDLCEHNGLILPKVIQTSNRISHVYFESDHSVEAEGFTMEYRTRAATCGGWVRATREKQTIVYGVAREASEGQTIERCRWVIASNEQAPIWVRITSIKFPMSDCADNYVELRDVGIVEECEHPGCALRMGDRKTMRDCGVKGVGGMPFVSNTLAVQVTNISLITITTGASLNIEYYLLDSCNRTIDARFLPSSHVTSPHFPRPYTHNSSCETTIQVDEKKRILLVFRAFDIEHPVSGELYEGGHLDCQHDYLLVSTFYYETIEFSLVILHIGRQ</sequence>
<feature type="domain" description="CUB" evidence="6">
    <location>
        <begin position="354"/>
        <end position="478"/>
    </location>
</feature>
<reference evidence="7" key="1">
    <citation type="submission" date="2023-10" db="EMBL/GenBank/DDBJ databases">
        <title>Genome assembly of Pristionchus species.</title>
        <authorList>
            <person name="Yoshida K."/>
            <person name="Sommer R.J."/>
        </authorList>
    </citation>
    <scope>NUCLEOTIDE SEQUENCE</scope>
    <source>
        <strain evidence="7">RS5133</strain>
    </source>
</reference>
<dbReference type="InterPro" id="IPR000859">
    <property type="entry name" value="CUB_dom"/>
</dbReference>
<keyword evidence="4" id="KW-0325">Glycoprotein</keyword>
<dbReference type="EMBL" id="BTSY01000001">
    <property type="protein sequence ID" value="GMT10499.1"/>
    <property type="molecule type" value="Genomic_DNA"/>
</dbReference>
<proteinExistence type="predicted"/>